<proteinExistence type="predicted"/>
<feature type="transmembrane region" description="Helical" evidence="2">
    <location>
        <begin position="241"/>
        <end position="261"/>
    </location>
</feature>
<organism evidence="4 5">
    <name type="scientific">Rhodococcus navarretei</name>
    <dbReference type="NCBI Taxonomy" id="3128981"/>
    <lineage>
        <taxon>Bacteria</taxon>
        <taxon>Bacillati</taxon>
        <taxon>Actinomycetota</taxon>
        <taxon>Actinomycetes</taxon>
        <taxon>Mycobacteriales</taxon>
        <taxon>Nocardiaceae</taxon>
        <taxon>Rhodococcus</taxon>
    </lineage>
</organism>
<gene>
    <name evidence="4" type="ORF">AABD04_00925</name>
</gene>
<feature type="compositionally biased region" description="Low complexity" evidence="1">
    <location>
        <begin position="61"/>
        <end position="71"/>
    </location>
</feature>
<sequence>MTAPRGRAQAFQVCARCSTRWAVGARPGTWCPRCHGVLLSPVSSQAPAQGRRNFRWVARPAPSPTRAARPAGSTAPTPTPHYDSTPTWGLRDIPRDPEGNRHVGRVERYAANAQNLVIVTAMLLALAAFAEAFRYGILLYNRMRLVSPITLAVSDALVYFAQVGALVIGLAALIASSCWLIQQRRLAFAAAGTTEPRSVRWMLLLSMLPVVRIVMPGVYLTEVVRLRGAADADLHRELTLVRIWWAVWAASNALVIVQLLWNFRDSLQARADGVLLSAFVAVVAAVSAVLTLAVMRRLEGRTLRGSAVSRPTRWVIATGTAPKPKQQPDAETANTEKADTEKKEPEAVTAS</sequence>
<comment type="caution">
    <text evidence="4">The sequence shown here is derived from an EMBL/GenBank/DDBJ whole genome shotgun (WGS) entry which is preliminary data.</text>
</comment>
<protein>
    <submittedName>
        <fullName evidence="4">DUF4328 domain-containing protein</fullName>
    </submittedName>
</protein>
<accession>A0ABU9CRM4</accession>
<dbReference type="Pfam" id="PF14219">
    <property type="entry name" value="DUF4328"/>
    <property type="match status" value="1"/>
</dbReference>
<name>A0ABU9CRM4_9NOCA</name>
<feature type="domain" description="DUF4328" evidence="3">
    <location>
        <begin position="144"/>
        <end position="299"/>
    </location>
</feature>
<dbReference type="InterPro" id="IPR025565">
    <property type="entry name" value="DUF4328"/>
</dbReference>
<keyword evidence="2" id="KW-0812">Transmembrane</keyword>
<reference evidence="4 5" key="1">
    <citation type="submission" date="2024-03" db="EMBL/GenBank/DDBJ databases">
        <title>Rhodococcus navarretei sp. nov. and Pseudarthrobacter quantumdoti sp. nov., two new species with the ability to biosynthesize Quantum Dots isolated from soil samples at Union Glacier, Antarctica.</title>
        <authorList>
            <person name="Vargas M."/>
        </authorList>
    </citation>
    <scope>NUCLEOTIDE SEQUENCE [LARGE SCALE GENOMIC DNA]</scope>
    <source>
        <strain evidence="4 5">EXRC-4A-4</strain>
    </source>
</reference>
<feature type="transmembrane region" description="Helical" evidence="2">
    <location>
        <begin position="273"/>
        <end position="295"/>
    </location>
</feature>
<feature type="compositionally biased region" description="Basic and acidic residues" evidence="1">
    <location>
        <begin position="334"/>
        <end position="351"/>
    </location>
</feature>
<feature type="transmembrane region" description="Helical" evidence="2">
    <location>
        <begin position="201"/>
        <end position="221"/>
    </location>
</feature>
<evidence type="ECO:0000256" key="2">
    <source>
        <dbReference type="SAM" id="Phobius"/>
    </source>
</evidence>
<dbReference type="EMBL" id="JBBPCN010000001">
    <property type="protein sequence ID" value="MEK8069406.1"/>
    <property type="molecule type" value="Genomic_DNA"/>
</dbReference>
<evidence type="ECO:0000313" key="5">
    <source>
        <dbReference type="Proteomes" id="UP001456513"/>
    </source>
</evidence>
<evidence type="ECO:0000313" key="4">
    <source>
        <dbReference type="EMBL" id="MEK8069406.1"/>
    </source>
</evidence>
<feature type="region of interest" description="Disordered" evidence="1">
    <location>
        <begin position="317"/>
        <end position="351"/>
    </location>
</feature>
<feature type="transmembrane region" description="Helical" evidence="2">
    <location>
        <begin position="115"/>
        <end position="137"/>
    </location>
</feature>
<keyword evidence="2" id="KW-1133">Transmembrane helix</keyword>
<dbReference type="RefSeq" id="WP_341439887.1">
    <property type="nucleotide sequence ID" value="NZ_JBBPCN010000001.1"/>
</dbReference>
<feature type="transmembrane region" description="Helical" evidence="2">
    <location>
        <begin position="157"/>
        <end position="181"/>
    </location>
</feature>
<evidence type="ECO:0000256" key="1">
    <source>
        <dbReference type="SAM" id="MobiDB-lite"/>
    </source>
</evidence>
<evidence type="ECO:0000259" key="3">
    <source>
        <dbReference type="Pfam" id="PF14219"/>
    </source>
</evidence>
<feature type="region of interest" description="Disordered" evidence="1">
    <location>
        <begin position="61"/>
        <end position="95"/>
    </location>
</feature>
<keyword evidence="5" id="KW-1185">Reference proteome</keyword>
<dbReference type="Proteomes" id="UP001456513">
    <property type="component" value="Unassembled WGS sequence"/>
</dbReference>
<keyword evidence="2" id="KW-0472">Membrane</keyword>